<proteinExistence type="predicted"/>
<keyword evidence="2" id="KW-1185">Reference proteome</keyword>
<dbReference type="Pfam" id="PF11095">
    <property type="entry name" value="Gemin7"/>
    <property type="match status" value="1"/>
</dbReference>
<dbReference type="OrthoDB" id="70763at2759"/>
<dbReference type="PANTHER" id="PTHR14679">
    <property type="entry name" value="GEM-ASSOCIATED PROTEIN 7"/>
    <property type="match status" value="1"/>
</dbReference>
<feature type="non-terminal residue" evidence="1">
    <location>
        <position position="77"/>
    </location>
</feature>
<gene>
    <name evidence="1" type="primary">Gemin7_1</name>
    <name evidence="1" type="ORF">NEOCOR_R09021</name>
</gene>
<evidence type="ECO:0000313" key="1">
    <source>
        <dbReference type="EMBL" id="NXS12561.1"/>
    </source>
</evidence>
<comment type="caution">
    <text evidence="1">The sequence shown here is derived from an EMBL/GenBank/DDBJ whole genome shotgun (WGS) entry which is preliminary data.</text>
</comment>
<dbReference type="GO" id="GO:0034719">
    <property type="term" value="C:SMN-Sm protein complex"/>
    <property type="evidence" value="ECO:0007669"/>
    <property type="project" value="InterPro"/>
</dbReference>
<protein>
    <submittedName>
        <fullName evidence="1">GEMI7 protein</fullName>
    </submittedName>
</protein>
<dbReference type="InterPro" id="IPR020338">
    <property type="entry name" value="SMN_gemin7"/>
</dbReference>
<dbReference type="AlphaFoldDB" id="A0A7L2RT73"/>
<dbReference type="GO" id="GO:0000387">
    <property type="term" value="P:spliceosomal snRNP assembly"/>
    <property type="evidence" value="ECO:0007669"/>
    <property type="project" value="TreeGrafter"/>
</dbReference>
<name>A0A7L2RT73_9PASS</name>
<accession>A0A7L2RT73</accession>
<evidence type="ECO:0000313" key="2">
    <source>
        <dbReference type="Proteomes" id="UP000560066"/>
    </source>
</evidence>
<organism evidence="1 2">
    <name type="scientific">Neodrepanis coruscans</name>
    <name type="common">wattled asity</name>
    <dbReference type="NCBI Taxonomy" id="254563"/>
    <lineage>
        <taxon>Eukaryota</taxon>
        <taxon>Metazoa</taxon>
        <taxon>Chordata</taxon>
        <taxon>Craniata</taxon>
        <taxon>Vertebrata</taxon>
        <taxon>Euteleostomi</taxon>
        <taxon>Archelosauria</taxon>
        <taxon>Archosauria</taxon>
        <taxon>Dinosauria</taxon>
        <taxon>Saurischia</taxon>
        <taxon>Theropoda</taxon>
        <taxon>Coelurosauria</taxon>
        <taxon>Aves</taxon>
        <taxon>Neognathae</taxon>
        <taxon>Neoaves</taxon>
        <taxon>Telluraves</taxon>
        <taxon>Australaves</taxon>
        <taxon>Passeriformes</taxon>
        <taxon>Philepittidae</taxon>
        <taxon>Neodrepanis</taxon>
    </lineage>
</organism>
<feature type="non-terminal residue" evidence="1">
    <location>
        <position position="1"/>
    </location>
</feature>
<reference evidence="1 2" key="1">
    <citation type="submission" date="2019-09" db="EMBL/GenBank/DDBJ databases">
        <title>Bird 10,000 Genomes (B10K) Project - Family phase.</title>
        <authorList>
            <person name="Zhang G."/>
        </authorList>
    </citation>
    <scope>NUCLEOTIDE SEQUENCE [LARGE SCALE GENOMIC DNA]</scope>
    <source>
        <strain evidence="1">B10K-DU-002-79</strain>
    </source>
</reference>
<dbReference type="Proteomes" id="UP000560066">
    <property type="component" value="Unassembled WGS sequence"/>
</dbReference>
<sequence length="77" mass="8467">QRLRASLRERSLRVVAAARGIPTRFSLRSGIRVDAEFGASNLEFSAFQVDFLRTPLGVETAALIRGSDVLDFAFSLP</sequence>
<dbReference type="EMBL" id="VYZS01205160">
    <property type="protein sequence ID" value="NXS12561.1"/>
    <property type="molecule type" value="Genomic_DNA"/>
</dbReference>
<dbReference type="Gene3D" id="2.30.30.100">
    <property type="match status" value="1"/>
</dbReference>
<dbReference type="PANTHER" id="PTHR14679:SF1">
    <property type="entry name" value="GEM-ASSOCIATED PROTEIN 7"/>
    <property type="match status" value="1"/>
</dbReference>